<dbReference type="Proteomes" id="UP000308000">
    <property type="component" value="Unassembled WGS sequence"/>
</dbReference>
<reference evidence="3 4" key="1">
    <citation type="submission" date="2019-04" db="EMBL/GenBank/DDBJ databases">
        <title>Deinococcus metalilatus MA1002 mutant No.5.</title>
        <authorList>
            <person name="Park W."/>
            <person name="Park C."/>
        </authorList>
    </citation>
    <scope>NUCLEOTIDE SEQUENCE [LARGE SCALE GENOMIC DNA]</scope>
    <source>
        <strain evidence="3 4">MA1002-m5</strain>
    </source>
</reference>
<evidence type="ECO:0000313" key="5">
    <source>
        <dbReference type="Proteomes" id="UP000536909"/>
    </source>
</evidence>
<sequence length="75" mass="8398">MLPIQTRARTYPPRKDAHPGLPRRGRNGRKIPRKHLERRDDPGGQGEEIVRELRCCPACAAHRPLISPTAPSEVG</sequence>
<keyword evidence="5" id="KW-1185">Reference proteome</keyword>
<dbReference type="RefSeq" id="WP_129119700.1">
    <property type="nucleotide sequence ID" value="NZ_BSUI01000017.1"/>
</dbReference>
<reference evidence="2 5" key="2">
    <citation type="submission" date="2020-08" db="EMBL/GenBank/DDBJ databases">
        <title>Genomic Encyclopedia of Type Strains, Phase IV (KMG-IV): sequencing the most valuable type-strain genomes for metagenomic binning, comparative biology and taxonomic classification.</title>
        <authorList>
            <person name="Goeker M."/>
        </authorList>
    </citation>
    <scope>NUCLEOTIDE SEQUENCE [LARGE SCALE GENOMIC DNA]</scope>
    <source>
        <strain evidence="2 5">DSM 105434</strain>
    </source>
</reference>
<feature type="region of interest" description="Disordered" evidence="1">
    <location>
        <begin position="1"/>
        <end position="46"/>
    </location>
</feature>
<evidence type="ECO:0000256" key="1">
    <source>
        <dbReference type="SAM" id="MobiDB-lite"/>
    </source>
</evidence>
<feature type="compositionally biased region" description="Basic and acidic residues" evidence="1">
    <location>
        <begin position="37"/>
        <end position="46"/>
    </location>
</feature>
<feature type="compositionally biased region" description="Basic residues" evidence="1">
    <location>
        <begin position="21"/>
        <end position="36"/>
    </location>
</feature>
<name>A0AAJ5JYK1_9DEIO</name>
<dbReference type="EMBL" id="JACHFV010000005">
    <property type="protein sequence ID" value="MBB5294923.1"/>
    <property type="molecule type" value="Genomic_DNA"/>
</dbReference>
<protein>
    <submittedName>
        <fullName evidence="3">Uncharacterized protein</fullName>
    </submittedName>
</protein>
<gene>
    <name evidence="3" type="ORF">FCS05_06940</name>
    <name evidence="2" type="ORF">HNQ10_001744</name>
</gene>
<dbReference type="AlphaFoldDB" id="A0AAJ5JYK1"/>
<proteinExistence type="predicted"/>
<comment type="caution">
    <text evidence="3">The sequence shown here is derived from an EMBL/GenBank/DDBJ whole genome shotgun (WGS) entry which is preliminary data.</text>
</comment>
<accession>A0AAJ5JYK1</accession>
<evidence type="ECO:0000313" key="4">
    <source>
        <dbReference type="Proteomes" id="UP000308000"/>
    </source>
</evidence>
<evidence type="ECO:0000313" key="3">
    <source>
        <dbReference type="EMBL" id="TLK28897.1"/>
    </source>
</evidence>
<dbReference type="Proteomes" id="UP000536909">
    <property type="component" value="Unassembled WGS sequence"/>
</dbReference>
<evidence type="ECO:0000313" key="2">
    <source>
        <dbReference type="EMBL" id="MBB5294923.1"/>
    </source>
</evidence>
<dbReference type="EMBL" id="VBRC01000004">
    <property type="protein sequence ID" value="TLK28897.1"/>
    <property type="molecule type" value="Genomic_DNA"/>
</dbReference>
<organism evidence="3 4">
    <name type="scientific">Deinococcus metallilatus</name>
    <dbReference type="NCBI Taxonomy" id="1211322"/>
    <lineage>
        <taxon>Bacteria</taxon>
        <taxon>Thermotogati</taxon>
        <taxon>Deinococcota</taxon>
        <taxon>Deinococci</taxon>
        <taxon>Deinococcales</taxon>
        <taxon>Deinococcaceae</taxon>
        <taxon>Deinococcus</taxon>
    </lineage>
</organism>